<proteinExistence type="inferred from homology"/>
<dbReference type="CDD" id="cd23763">
    <property type="entry name" value="ASKHA_ATPase_ROK"/>
    <property type="match status" value="1"/>
</dbReference>
<dbReference type="RefSeq" id="WP_161836766.1">
    <property type="nucleotide sequence ID" value="NZ_CP048000.1"/>
</dbReference>
<keyword evidence="3" id="KW-1185">Reference proteome</keyword>
<dbReference type="KEGG" id="anr:Ana3638_03325"/>
<dbReference type="Proteomes" id="UP000464314">
    <property type="component" value="Chromosome"/>
</dbReference>
<dbReference type="InterPro" id="IPR043129">
    <property type="entry name" value="ATPase_NBD"/>
</dbReference>
<dbReference type="AlphaFoldDB" id="A0A6P1TFG6"/>
<organism evidence="2 3">
    <name type="scientific">Anaerocolumna sedimenticola</name>
    <dbReference type="NCBI Taxonomy" id="2696063"/>
    <lineage>
        <taxon>Bacteria</taxon>
        <taxon>Bacillati</taxon>
        <taxon>Bacillota</taxon>
        <taxon>Clostridia</taxon>
        <taxon>Lachnospirales</taxon>
        <taxon>Lachnospiraceae</taxon>
        <taxon>Anaerocolumna</taxon>
    </lineage>
</organism>
<evidence type="ECO:0000313" key="3">
    <source>
        <dbReference type="Proteomes" id="UP000464314"/>
    </source>
</evidence>
<sequence>MNYYLMFDVGGTKIKAGILTGTGELISGLNSFDSRANRPKEEIFKNFADIINVLIDQIKDSAKQIAGIGMAFPGPFDYKNGISKMTGLNKYDAIYDCDFKKELMEMLKKTKALKWFHNDLAFTFIHDVEAFAIGECHYGAALNCHRVMYLCIGTGAGSSFTEDGRVLKKQSDNFPENGWIYKTPFKESIIDDYISIRGLLKISEKYCNRPVEGIDLYEMAVKKEEPALYTLKEFGTNLAEAIVPYLKSFIPDCLVLGGQVSKSFNFFGSQLEDYCKEHKISVRLTEDTSVSILKGLFAEMQS</sequence>
<evidence type="ECO:0000313" key="2">
    <source>
        <dbReference type="EMBL" id="QHQ59930.1"/>
    </source>
</evidence>
<dbReference type="PANTHER" id="PTHR18964">
    <property type="entry name" value="ROK (REPRESSOR, ORF, KINASE) FAMILY"/>
    <property type="match status" value="1"/>
</dbReference>
<name>A0A6P1TFG6_9FIRM</name>
<accession>A0A6P1TFG6</accession>
<reference evidence="2 3" key="1">
    <citation type="submission" date="2020-01" db="EMBL/GenBank/DDBJ databases">
        <title>Genome analysis of Anaerocolumna sp. CBA3638.</title>
        <authorList>
            <person name="Kim J."/>
            <person name="Roh S.W."/>
        </authorList>
    </citation>
    <scope>NUCLEOTIDE SEQUENCE [LARGE SCALE GENOMIC DNA]</scope>
    <source>
        <strain evidence="2 3">CBA3638</strain>
    </source>
</reference>
<gene>
    <name evidence="2" type="ORF">Ana3638_03325</name>
</gene>
<dbReference type="EMBL" id="CP048000">
    <property type="protein sequence ID" value="QHQ59930.1"/>
    <property type="molecule type" value="Genomic_DNA"/>
</dbReference>
<dbReference type="InterPro" id="IPR000600">
    <property type="entry name" value="ROK"/>
</dbReference>
<evidence type="ECO:0000256" key="1">
    <source>
        <dbReference type="ARBA" id="ARBA00006479"/>
    </source>
</evidence>
<protein>
    <submittedName>
        <fullName evidence="2">ROK family protein</fullName>
    </submittedName>
</protein>
<dbReference type="SUPFAM" id="SSF53067">
    <property type="entry name" value="Actin-like ATPase domain"/>
    <property type="match status" value="1"/>
</dbReference>
<dbReference type="Pfam" id="PF00480">
    <property type="entry name" value="ROK"/>
    <property type="match status" value="1"/>
</dbReference>
<dbReference type="PANTHER" id="PTHR18964:SF149">
    <property type="entry name" value="BIFUNCTIONAL UDP-N-ACETYLGLUCOSAMINE 2-EPIMERASE_N-ACETYLMANNOSAMINE KINASE"/>
    <property type="match status" value="1"/>
</dbReference>
<dbReference type="Gene3D" id="3.30.420.40">
    <property type="match status" value="2"/>
</dbReference>
<comment type="similarity">
    <text evidence="1">Belongs to the ROK (NagC/XylR) family.</text>
</comment>